<keyword evidence="2" id="KW-0472">Membrane</keyword>
<dbReference type="EMBL" id="LM676417">
    <property type="protein sequence ID" value="CEP26624.1"/>
    <property type="molecule type" value="Genomic_DNA"/>
</dbReference>
<gene>
    <name evidence="3" type="ORF">PFCIRM138_08555</name>
</gene>
<feature type="region of interest" description="Disordered" evidence="1">
    <location>
        <begin position="1"/>
        <end position="54"/>
    </location>
</feature>
<sequence>MSDIDNTHDANSAEPGLPGPDALDALGPNAESPFTGSPTKEPWTGAHPAEPLTTGDLPAVQLTKQERDEAIRDTRRFDLRRFLGGLFVIYGVLVTGMGIARPEADKAPTGGIPINLYTGIAMFIIGAAFLLWDHLSPVSEDDILHSAEKSKAQSMQGEELPANTQH</sequence>
<reference evidence="3" key="1">
    <citation type="submission" date="2014-08" db="EMBL/GenBank/DDBJ databases">
        <authorList>
            <person name="Falentin Helene"/>
        </authorList>
    </citation>
    <scope>NUCLEOTIDE SEQUENCE</scope>
</reference>
<accession>A0A0B7NZ62</accession>
<evidence type="ECO:0000256" key="1">
    <source>
        <dbReference type="SAM" id="MobiDB-lite"/>
    </source>
</evidence>
<feature type="transmembrane region" description="Helical" evidence="2">
    <location>
        <begin position="82"/>
        <end position="100"/>
    </location>
</feature>
<keyword evidence="2" id="KW-0812">Transmembrane</keyword>
<evidence type="ECO:0000313" key="3">
    <source>
        <dbReference type="EMBL" id="CEP26624.1"/>
    </source>
</evidence>
<protein>
    <submittedName>
        <fullName evidence="3">Uncharacterized protein</fullName>
    </submittedName>
</protein>
<organism evidence="3">
    <name type="scientific">Propionibacterium freudenreichii subsp. freudenreichii</name>
    <dbReference type="NCBI Taxonomy" id="66712"/>
    <lineage>
        <taxon>Bacteria</taxon>
        <taxon>Bacillati</taxon>
        <taxon>Actinomycetota</taxon>
        <taxon>Actinomycetes</taxon>
        <taxon>Propionibacteriales</taxon>
        <taxon>Propionibacteriaceae</taxon>
        <taxon>Propionibacterium</taxon>
    </lineage>
</organism>
<feature type="transmembrane region" description="Helical" evidence="2">
    <location>
        <begin position="112"/>
        <end position="132"/>
    </location>
</feature>
<dbReference type="AlphaFoldDB" id="A0A0B7NZ62"/>
<feature type="compositionally biased region" description="Polar residues" evidence="1">
    <location>
        <begin position="152"/>
        <end position="166"/>
    </location>
</feature>
<proteinExistence type="predicted"/>
<keyword evidence="2" id="KW-1133">Transmembrane helix</keyword>
<name>A0A0B7NZ62_PROFF</name>
<feature type="region of interest" description="Disordered" evidence="1">
    <location>
        <begin position="147"/>
        <end position="166"/>
    </location>
</feature>
<evidence type="ECO:0000256" key="2">
    <source>
        <dbReference type="SAM" id="Phobius"/>
    </source>
</evidence>